<dbReference type="GO" id="GO:0032259">
    <property type="term" value="P:methylation"/>
    <property type="evidence" value="ECO:0007669"/>
    <property type="project" value="UniProtKB-KW"/>
</dbReference>
<dbReference type="EMBL" id="NIZT01000003">
    <property type="protein sequence ID" value="RBQ24536.1"/>
    <property type="molecule type" value="Genomic_DNA"/>
</dbReference>
<keyword evidence="5" id="KW-0808">Transferase</keyword>
<dbReference type="PANTHER" id="PTHR30519">
    <property type="entry name" value="5-METHYLTETRAHYDROPTEROYLTRIGLUTAMATE--HOMOCYSTEINE METHYLTRANSFERASE"/>
    <property type="match status" value="1"/>
</dbReference>
<dbReference type="Pfam" id="PF01717">
    <property type="entry name" value="Meth_synt_2"/>
    <property type="match status" value="1"/>
</dbReference>
<dbReference type="GO" id="GO:0009086">
    <property type="term" value="P:methionine biosynthetic process"/>
    <property type="evidence" value="ECO:0007669"/>
    <property type="project" value="InterPro"/>
</dbReference>
<keyword evidence="2" id="KW-0479">Metal-binding</keyword>
<evidence type="ECO:0000259" key="4">
    <source>
        <dbReference type="Pfam" id="PF01717"/>
    </source>
</evidence>
<feature type="domain" description="Cobalamin-independent methionine synthase MetE C-terminal/archaeal" evidence="4">
    <location>
        <begin position="1"/>
        <end position="316"/>
    </location>
</feature>
<dbReference type="InterPro" id="IPR038071">
    <property type="entry name" value="UROD/MetE-like_sf"/>
</dbReference>
<sequence length="320" mass="35114">MISTVVGSYPVHMEKEESLKDKFLSSIGAKDPYKSAIKYVVESQLKAGIDVISDGQVRGEMVELFTSSTPGFKKEGNTFIIDSKISSGQKSFGSNDLKLAIKFMGDFLKNKSLSKEEKTKNGVKGIITGPCTIVQSSKLGSIYKYKNMAIIDMAYVLKDDAASLEKNGAKLIQIDEPFISTGLIDMKTAKKAINIISDEISIPVSLHSCGDVSKVFKDLLYFNVDIIDCEFAGHSKNLDILEKYSVELKESNKKIGLGVIDTKKSTVDSVEDIAKIIEKGINILGKENLYIDPDCGMKLLPDNVAFSKLNNMVKAMNSFE</sequence>
<dbReference type="CDD" id="cd03311">
    <property type="entry name" value="CIMS_C_terminal_like"/>
    <property type="match status" value="1"/>
</dbReference>
<protein>
    <submittedName>
        <fullName evidence="5">Methionine synthase</fullName>
        <ecNumber evidence="5">2.1.1.-</ecNumber>
    </submittedName>
</protein>
<keyword evidence="5" id="KW-0489">Methyltransferase</keyword>
<gene>
    <name evidence="5" type="primary">metE</name>
    <name evidence="5" type="ORF">ALNOE001_02060</name>
</gene>
<keyword evidence="6" id="KW-1185">Reference proteome</keyword>
<dbReference type="Gene3D" id="3.20.20.210">
    <property type="match status" value="1"/>
</dbReference>
<organism evidence="5 6">
    <name type="scientific">Candidatus Methanobinarius endosymbioticus</name>
    <dbReference type="NCBI Taxonomy" id="2006182"/>
    <lineage>
        <taxon>Archaea</taxon>
        <taxon>Methanobacteriati</taxon>
        <taxon>Methanobacteriota</taxon>
        <taxon>Methanomada group</taxon>
        <taxon>Methanobacteria</taxon>
        <taxon>Methanobacteriales</taxon>
        <taxon>Methanobacteriaceae</taxon>
        <taxon>Candidatus Methanobinarius</taxon>
    </lineage>
</organism>
<name>A0A366ME49_9EURY</name>
<dbReference type="InterPro" id="IPR002629">
    <property type="entry name" value="Met_Synth_C/arc"/>
</dbReference>
<dbReference type="AlphaFoldDB" id="A0A366ME49"/>
<dbReference type="GO" id="GO:0008270">
    <property type="term" value="F:zinc ion binding"/>
    <property type="evidence" value="ECO:0007669"/>
    <property type="project" value="InterPro"/>
</dbReference>
<reference evidence="5 6" key="1">
    <citation type="submission" date="2018-06" db="EMBL/GenBank/DDBJ databases">
        <title>Genomic insight into two independent archaeal endosymbiosis events.</title>
        <authorList>
            <person name="Lind A.E."/>
            <person name="Lewis W.H."/>
            <person name="Spang A."/>
            <person name="Guy L."/>
            <person name="Embley M.T."/>
            <person name="Ettema T.J.G."/>
        </authorList>
    </citation>
    <scope>NUCLEOTIDE SEQUENCE [LARGE SCALE GENOMIC DNA]</scope>
    <source>
        <strain evidence="5">NOE</strain>
    </source>
</reference>
<evidence type="ECO:0000256" key="2">
    <source>
        <dbReference type="ARBA" id="ARBA00022723"/>
    </source>
</evidence>
<keyword evidence="3" id="KW-0862">Zinc</keyword>
<evidence type="ECO:0000313" key="5">
    <source>
        <dbReference type="EMBL" id="RBQ24536.1"/>
    </source>
</evidence>
<dbReference type="NCBIfam" id="NF002119">
    <property type="entry name" value="PRK00957.1"/>
    <property type="match status" value="1"/>
</dbReference>
<dbReference type="EC" id="2.1.1.-" evidence="5"/>
<dbReference type="SUPFAM" id="SSF51726">
    <property type="entry name" value="UROD/MetE-like"/>
    <property type="match status" value="1"/>
</dbReference>
<proteinExistence type="predicted"/>
<evidence type="ECO:0000313" key="6">
    <source>
        <dbReference type="Proteomes" id="UP000253099"/>
    </source>
</evidence>
<accession>A0A366ME49</accession>
<evidence type="ECO:0000256" key="3">
    <source>
        <dbReference type="ARBA" id="ARBA00022833"/>
    </source>
</evidence>
<dbReference type="Proteomes" id="UP000253099">
    <property type="component" value="Unassembled WGS sequence"/>
</dbReference>
<comment type="cofactor">
    <cofactor evidence="1">
        <name>Zn(2+)</name>
        <dbReference type="ChEBI" id="CHEBI:29105"/>
    </cofactor>
</comment>
<dbReference type="GO" id="GO:0003871">
    <property type="term" value="F:5-methyltetrahydropteroyltriglutamate-homocysteine S-methyltransferase activity"/>
    <property type="evidence" value="ECO:0007669"/>
    <property type="project" value="InterPro"/>
</dbReference>
<evidence type="ECO:0000256" key="1">
    <source>
        <dbReference type="ARBA" id="ARBA00001947"/>
    </source>
</evidence>
<comment type="caution">
    <text evidence="5">The sequence shown here is derived from an EMBL/GenBank/DDBJ whole genome shotgun (WGS) entry which is preliminary data.</text>
</comment>